<dbReference type="Gene3D" id="1.10.1530.10">
    <property type="match status" value="1"/>
</dbReference>
<reference evidence="2 3" key="1">
    <citation type="submission" date="2017-08" db="EMBL/GenBank/DDBJ databases">
        <title>Halomonas alkalisoli sp. nov., isolated from saline alkaline soil.</title>
        <authorList>
            <person name="Wang D."/>
            <person name="Zhang G."/>
        </authorList>
    </citation>
    <scope>NUCLEOTIDE SEQUENCE [LARGE SCALE GENOMIC DNA]</scope>
    <source>
        <strain evidence="2 3">WRN001</strain>
    </source>
</reference>
<dbReference type="NCBIfam" id="NF009750">
    <property type="entry name" value="PRK13260.1"/>
    <property type="match status" value="1"/>
</dbReference>
<dbReference type="SUPFAM" id="SSF89733">
    <property type="entry name" value="L-sulfolactate dehydrogenase-like"/>
    <property type="match status" value="1"/>
</dbReference>
<dbReference type="RefSeq" id="WP_095619895.1">
    <property type="nucleotide sequence ID" value="NZ_NSKB01000002.1"/>
</dbReference>
<accession>A0A2A2EXU1</accession>
<dbReference type="Gene3D" id="3.30.1370.60">
    <property type="entry name" value="Hypothetical oxidoreductase yiak, domain 2"/>
    <property type="match status" value="1"/>
</dbReference>
<dbReference type="InterPro" id="IPR043143">
    <property type="entry name" value="Mal/L-sulf/L-lact_DH-like_NADP"/>
</dbReference>
<organism evidence="2 3">
    <name type="scientific">Halomonas salipaludis</name>
    <dbReference type="NCBI Taxonomy" id="2032625"/>
    <lineage>
        <taxon>Bacteria</taxon>
        <taxon>Pseudomonadati</taxon>
        <taxon>Pseudomonadota</taxon>
        <taxon>Gammaproteobacteria</taxon>
        <taxon>Oceanospirillales</taxon>
        <taxon>Halomonadaceae</taxon>
        <taxon>Halomonas</taxon>
    </lineage>
</organism>
<name>A0A2A2EXU1_9GAMM</name>
<dbReference type="Pfam" id="PF02615">
    <property type="entry name" value="Ldh_2"/>
    <property type="match status" value="1"/>
</dbReference>
<dbReference type="PANTHER" id="PTHR11091">
    <property type="entry name" value="OXIDOREDUCTASE-RELATED"/>
    <property type="match status" value="1"/>
</dbReference>
<sequence length="338" mass="37133">MSRVPFDVMVQEVKRVLVKKGFDDDRAEECARLFAEASLDGVYSHGLNRVPRFVDYIVEGWVDIHAQPTLVGGLGAVEQYDGNLGPGNLNAKFSMDRAVTLARENGIGVVAIRNTNHWMRGGSYGWQAADAGCIGVCWTNTESCMPPWGSKDRRIGNNPMVLAVPRKEGHLVLDMAMSQFSYGKLEVTRLKDELLPVDGGFDNEGNLTRVPAEIEASMRILPAGYWKGSGLAIMLDMMASLLSGGLSTSKVDKLKPAPHASGYGTSQIFIAFDPGKFSDDYWSEGVVDELVRYLHDAEPAEGHGNVSYPGERTIQTRRDNLEKGVPVDDAIWKRVLEL</sequence>
<keyword evidence="1" id="KW-0560">Oxidoreductase</keyword>
<dbReference type="EMBL" id="NSKB01000002">
    <property type="protein sequence ID" value="PAU78221.1"/>
    <property type="molecule type" value="Genomic_DNA"/>
</dbReference>
<comment type="caution">
    <text evidence="2">The sequence shown here is derived from an EMBL/GenBank/DDBJ whole genome shotgun (WGS) entry which is preliminary data.</text>
</comment>
<protein>
    <submittedName>
        <fullName evidence="2">3-dehydro-L-gulonate 2-dehydrogenase</fullName>
    </submittedName>
</protein>
<dbReference type="Proteomes" id="UP000217771">
    <property type="component" value="Unassembled WGS sequence"/>
</dbReference>
<evidence type="ECO:0000313" key="2">
    <source>
        <dbReference type="EMBL" id="PAU78221.1"/>
    </source>
</evidence>
<dbReference type="GO" id="GO:0016491">
    <property type="term" value="F:oxidoreductase activity"/>
    <property type="evidence" value="ECO:0007669"/>
    <property type="project" value="UniProtKB-KW"/>
</dbReference>
<dbReference type="InterPro" id="IPR003767">
    <property type="entry name" value="Malate/L-lactate_DH-like"/>
</dbReference>
<dbReference type="AlphaFoldDB" id="A0A2A2EXU1"/>
<dbReference type="PANTHER" id="PTHR11091:SF3">
    <property type="entry name" value="2,3-DIKETO-L-GULONATE REDUCTASE"/>
    <property type="match status" value="1"/>
</dbReference>
<dbReference type="InterPro" id="IPR036111">
    <property type="entry name" value="Mal/L-sulfo/L-lacto_DH-like_sf"/>
</dbReference>
<evidence type="ECO:0000313" key="3">
    <source>
        <dbReference type="Proteomes" id="UP000217771"/>
    </source>
</evidence>
<evidence type="ECO:0000256" key="1">
    <source>
        <dbReference type="ARBA" id="ARBA00023002"/>
    </source>
</evidence>
<keyword evidence="3" id="KW-1185">Reference proteome</keyword>
<proteinExistence type="predicted"/>
<gene>
    <name evidence="2" type="ORF">CK498_05730</name>
</gene>
<dbReference type="OrthoDB" id="9769447at2"/>
<dbReference type="InterPro" id="IPR043144">
    <property type="entry name" value="Mal/L-sulf/L-lact_DH-like_ah"/>
</dbReference>